<protein>
    <submittedName>
        <fullName evidence="1">LAME_0G09890g1_1</fullName>
    </submittedName>
</protein>
<dbReference type="OrthoDB" id="4035321at2759"/>
<dbReference type="EMBL" id="LT598484">
    <property type="protein sequence ID" value="SCV00466.1"/>
    <property type="molecule type" value="Genomic_DNA"/>
</dbReference>
<sequence length="254" mass="29054">MGAPSKFSSIRDAAQYVNEELQRRSLLPASRKLQFQTIDEVTLEPHLARINNDKLIINTFHKLLKRLEELESRDVAIDVPRDSSPLLKSSIGSRTKPILEKKIAKPWSRQPQVSARRNEVMLEQLRARLKLDGPDLTWSTRPVPEADESQSKEATNDSLTVLLKALAMHKSESSAALLQTVEFLHNCNGYLYTRCVHNCECQVPLKVQLRVEEDSPDQELHNSEPELRHTLDKLQELMNDWYDIAQLLEKDGPS</sequence>
<organism evidence="1 2">
    <name type="scientific">Lachancea meyersii CBS 8951</name>
    <dbReference type="NCBI Taxonomy" id="1266667"/>
    <lineage>
        <taxon>Eukaryota</taxon>
        <taxon>Fungi</taxon>
        <taxon>Dikarya</taxon>
        <taxon>Ascomycota</taxon>
        <taxon>Saccharomycotina</taxon>
        <taxon>Saccharomycetes</taxon>
        <taxon>Saccharomycetales</taxon>
        <taxon>Saccharomycetaceae</taxon>
        <taxon>Lachancea</taxon>
    </lineage>
</organism>
<keyword evidence="2" id="KW-1185">Reference proteome</keyword>
<proteinExistence type="predicted"/>
<evidence type="ECO:0000313" key="2">
    <source>
        <dbReference type="Proteomes" id="UP000191144"/>
    </source>
</evidence>
<name>A0A1G4K8S0_9SACH</name>
<dbReference type="Proteomes" id="UP000191144">
    <property type="component" value="Chromosome G"/>
</dbReference>
<accession>A0A1G4K8S0</accession>
<reference evidence="2" key="1">
    <citation type="submission" date="2016-03" db="EMBL/GenBank/DDBJ databases">
        <authorList>
            <person name="Devillers Hugo."/>
        </authorList>
    </citation>
    <scope>NUCLEOTIDE SEQUENCE [LARGE SCALE GENOMIC DNA]</scope>
</reference>
<evidence type="ECO:0000313" key="1">
    <source>
        <dbReference type="EMBL" id="SCV00466.1"/>
    </source>
</evidence>
<dbReference type="AlphaFoldDB" id="A0A1G4K8S0"/>
<gene>
    <name evidence="1" type="ORF">LAME_0G09890G</name>
</gene>